<proteinExistence type="predicted"/>
<comment type="caution">
    <text evidence="2">The sequence shown here is derived from an EMBL/GenBank/DDBJ whole genome shotgun (WGS) entry which is preliminary data.</text>
</comment>
<dbReference type="EMBL" id="BMQK01000003">
    <property type="protein sequence ID" value="GGQ48869.1"/>
    <property type="molecule type" value="Genomic_DNA"/>
</dbReference>
<organism evidence="2 3">
    <name type="scientific">Streptomyces ruber</name>
    <dbReference type="NCBI Taxonomy" id="83378"/>
    <lineage>
        <taxon>Bacteria</taxon>
        <taxon>Bacillati</taxon>
        <taxon>Actinomycetota</taxon>
        <taxon>Actinomycetes</taxon>
        <taxon>Kitasatosporales</taxon>
        <taxon>Streptomycetaceae</taxon>
        <taxon>Streptomyces</taxon>
    </lineage>
</organism>
<dbReference type="Proteomes" id="UP000620156">
    <property type="component" value="Unassembled WGS sequence"/>
</dbReference>
<evidence type="ECO:0000256" key="1">
    <source>
        <dbReference type="SAM" id="MobiDB-lite"/>
    </source>
</evidence>
<dbReference type="AlphaFoldDB" id="A0A918BCM8"/>
<evidence type="ECO:0000313" key="3">
    <source>
        <dbReference type="Proteomes" id="UP000620156"/>
    </source>
</evidence>
<protein>
    <submittedName>
        <fullName evidence="2">Uncharacterized protein</fullName>
    </submittedName>
</protein>
<keyword evidence="3" id="KW-1185">Reference proteome</keyword>
<name>A0A918BCM8_9ACTN</name>
<evidence type="ECO:0000313" key="2">
    <source>
        <dbReference type="EMBL" id="GGQ48869.1"/>
    </source>
</evidence>
<gene>
    <name evidence="2" type="ORF">GCM10010145_17050</name>
</gene>
<sequence length="102" mass="10356">MRMMPVLQGGDGAALTVHSRFSAWPRTREADEETTSPVTSGPVGSLRSRAAARRAWCGRRTRTAGSAPLCTARATGLDSCFLAGTAEGGAYGTGSGGAAPGQ</sequence>
<reference evidence="2" key="2">
    <citation type="submission" date="2020-09" db="EMBL/GenBank/DDBJ databases">
        <authorList>
            <person name="Sun Q."/>
            <person name="Ohkuma M."/>
        </authorList>
    </citation>
    <scope>NUCLEOTIDE SEQUENCE</scope>
    <source>
        <strain evidence="2">JCM 3131</strain>
    </source>
</reference>
<accession>A0A918BCM8</accession>
<reference evidence="2" key="1">
    <citation type="journal article" date="2014" name="Int. J. Syst. Evol. Microbiol.">
        <title>Complete genome sequence of Corynebacterium casei LMG S-19264T (=DSM 44701T), isolated from a smear-ripened cheese.</title>
        <authorList>
            <consortium name="US DOE Joint Genome Institute (JGI-PGF)"/>
            <person name="Walter F."/>
            <person name="Albersmeier A."/>
            <person name="Kalinowski J."/>
            <person name="Ruckert C."/>
        </authorList>
    </citation>
    <scope>NUCLEOTIDE SEQUENCE</scope>
    <source>
        <strain evidence="2">JCM 3131</strain>
    </source>
</reference>
<feature type="region of interest" description="Disordered" evidence="1">
    <location>
        <begin position="25"/>
        <end position="52"/>
    </location>
</feature>